<comment type="subcellular location">
    <subcellularLocation>
        <location evidence="1">Endomembrane system</location>
        <topology evidence="1">Multi-pass membrane protein</topology>
    </subcellularLocation>
</comment>
<feature type="transmembrane region" description="Helical" evidence="5">
    <location>
        <begin position="152"/>
        <end position="175"/>
    </location>
</feature>
<dbReference type="OrthoDB" id="9789677at2"/>
<evidence type="ECO:0000256" key="5">
    <source>
        <dbReference type="SAM" id="Phobius"/>
    </source>
</evidence>
<dbReference type="RefSeq" id="WP_091600958.1">
    <property type="nucleotide sequence ID" value="NZ_FMCX01000001.1"/>
</dbReference>
<feature type="transmembrane region" description="Helical" evidence="5">
    <location>
        <begin position="214"/>
        <end position="233"/>
    </location>
</feature>
<evidence type="ECO:0000256" key="1">
    <source>
        <dbReference type="ARBA" id="ARBA00004127"/>
    </source>
</evidence>
<feature type="transmembrane region" description="Helical" evidence="5">
    <location>
        <begin position="181"/>
        <end position="202"/>
    </location>
</feature>
<organism evidence="6 7">
    <name type="scientific">Micromonospora mirobrigensis</name>
    <dbReference type="NCBI Taxonomy" id="262898"/>
    <lineage>
        <taxon>Bacteria</taxon>
        <taxon>Bacillati</taxon>
        <taxon>Actinomycetota</taxon>
        <taxon>Actinomycetes</taxon>
        <taxon>Micromonosporales</taxon>
        <taxon>Micromonosporaceae</taxon>
        <taxon>Micromonospora</taxon>
    </lineage>
</organism>
<dbReference type="Proteomes" id="UP000199504">
    <property type="component" value="Unassembled WGS sequence"/>
</dbReference>
<accession>A0A1C4TX87</accession>
<proteinExistence type="predicted"/>
<protein>
    <submittedName>
        <fullName evidence="6">Predicted Fe2+/Mn2+ transporter, VIT1/CCC1 family</fullName>
    </submittedName>
</protein>
<dbReference type="GO" id="GO:0012505">
    <property type="term" value="C:endomembrane system"/>
    <property type="evidence" value="ECO:0007669"/>
    <property type="project" value="UniProtKB-SubCell"/>
</dbReference>
<keyword evidence="7" id="KW-1185">Reference proteome</keyword>
<dbReference type="Pfam" id="PF01988">
    <property type="entry name" value="VIT1"/>
    <property type="match status" value="1"/>
</dbReference>
<reference evidence="7" key="1">
    <citation type="submission" date="2016-06" db="EMBL/GenBank/DDBJ databases">
        <authorList>
            <person name="Varghese N."/>
            <person name="Submissions Spin"/>
        </authorList>
    </citation>
    <scope>NUCLEOTIDE SEQUENCE [LARGE SCALE GENOMIC DNA]</scope>
    <source>
        <strain evidence="7">DSM 44830</strain>
    </source>
</reference>
<dbReference type="InterPro" id="IPR008217">
    <property type="entry name" value="Ccc1_fam"/>
</dbReference>
<evidence type="ECO:0000313" key="6">
    <source>
        <dbReference type="EMBL" id="SCE64058.1"/>
    </source>
</evidence>
<sequence length="238" mass="24674">MTDTPAALREAHHADVSGGWLRPAVFGAMDGLVTNIALIAGVGGGGVSPRSVVLTGAAGLVAGAISMGLGEYTSVRSANEQVAAEVAKERRELERHPEAEARELADAWVARGLPRDLATQVADAVRRNPEEALRVHVREELGVDPDEQPSPWAAAVSSFVCFSVGALVPLLTYLIGFTSLWLALAVGGVGLFLAGAIVARFTYRPWWSSGLRQLLLGAAAAGATYLVGSLIGIQGGLG</sequence>
<dbReference type="GO" id="GO:0030026">
    <property type="term" value="P:intracellular manganese ion homeostasis"/>
    <property type="evidence" value="ECO:0007669"/>
    <property type="project" value="InterPro"/>
</dbReference>
<dbReference type="AlphaFoldDB" id="A0A1C4TX87"/>
<dbReference type="EMBL" id="FMCX01000001">
    <property type="protein sequence ID" value="SCE64058.1"/>
    <property type="molecule type" value="Genomic_DNA"/>
</dbReference>
<dbReference type="STRING" id="262898.GA0070564_10129"/>
<dbReference type="PANTHER" id="PTHR31851">
    <property type="entry name" value="FE(2+)/MN(2+) TRANSPORTER PCL1"/>
    <property type="match status" value="1"/>
</dbReference>
<dbReference type="GO" id="GO:0005384">
    <property type="term" value="F:manganese ion transmembrane transporter activity"/>
    <property type="evidence" value="ECO:0007669"/>
    <property type="project" value="InterPro"/>
</dbReference>
<keyword evidence="2 5" id="KW-0812">Transmembrane</keyword>
<gene>
    <name evidence="6" type="ORF">GA0070564_10129</name>
</gene>
<evidence type="ECO:0000256" key="3">
    <source>
        <dbReference type="ARBA" id="ARBA00022989"/>
    </source>
</evidence>
<keyword evidence="4 5" id="KW-0472">Membrane</keyword>
<keyword evidence="3 5" id="KW-1133">Transmembrane helix</keyword>
<evidence type="ECO:0000313" key="7">
    <source>
        <dbReference type="Proteomes" id="UP000199504"/>
    </source>
</evidence>
<name>A0A1C4TX87_9ACTN</name>
<evidence type="ECO:0000256" key="4">
    <source>
        <dbReference type="ARBA" id="ARBA00023136"/>
    </source>
</evidence>
<evidence type="ECO:0000256" key="2">
    <source>
        <dbReference type="ARBA" id="ARBA00022692"/>
    </source>
</evidence>